<keyword evidence="2" id="KW-1185">Reference proteome</keyword>
<protein>
    <submittedName>
        <fullName evidence="1">Uncharacterized protein</fullName>
    </submittedName>
</protein>
<accession>A0A380LKX0</accession>
<dbReference type="Proteomes" id="UP000255523">
    <property type="component" value="Unassembled WGS sequence"/>
</dbReference>
<sequence>MPPLLADFTHARPCKPFCEKYLTLPPEIQNGLYRLINVSGKSLKMLIKLLYLDGPLVWQIYLI</sequence>
<dbReference type="AlphaFoldDB" id="A0A380LKX0"/>
<evidence type="ECO:0000313" key="2">
    <source>
        <dbReference type="Proteomes" id="UP000255523"/>
    </source>
</evidence>
<proteinExistence type="predicted"/>
<reference evidence="1 2" key="1">
    <citation type="submission" date="2018-06" db="EMBL/GenBank/DDBJ databases">
        <authorList>
            <consortium name="Pathogen Informatics"/>
            <person name="Doyle S."/>
        </authorList>
    </citation>
    <scope>NUCLEOTIDE SEQUENCE [LARGE SCALE GENOMIC DNA]</scope>
    <source>
        <strain evidence="1 2">NCTC11087</strain>
    </source>
</reference>
<name>A0A380LKX0_9FIRM</name>
<organism evidence="1 2">
    <name type="scientific">Faecalicoccus pleomorphus</name>
    <dbReference type="NCBI Taxonomy" id="1323"/>
    <lineage>
        <taxon>Bacteria</taxon>
        <taxon>Bacillati</taxon>
        <taxon>Bacillota</taxon>
        <taxon>Erysipelotrichia</taxon>
        <taxon>Erysipelotrichales</taxon>
        <taxon>Erysipelotrichaceae</taxon>
        <taxon>Faecalicoccus</taxon>
    </lineage>
</organism>
<dbReference type="EMBL" id="UHFX01000003">
    <property type="protein sequence ID" value="SUO03472.1"/>
    <property type="molecule type" value="Genomic_DNA"/>
</dbReference>
<gene>
    <name evidence="1" type="ORF">NCTC11087_00334</name>
</gene>
<evidence type="ECO:0000313" key="1">
    <source>
        <dbReference type="EMBL" id="SUO03472.1"/>
    </source>
</evidence>